<dbReference type="GO" id="GO:0003677">
    <property type="term" value="F:DNA binding"/>
    <property type="evidence" value="ECO:0007669"/>
    <property type="project" value="InterPro"/>
</dbReference>
<name>X1FGB2_9ZZZZ</name>
<protein>
    <recommendedName>
        <fullName evidence="3">DNA-binding protein</fullName>
    </recommendedName>
</protein>
<organism evidence="2">
    <name type="scientific">marine sediment metagenome</name>
    <dbReference type="NCBI Taxonomy" id="412755"/>
    <lineage>
        <taxon>unclassified sequences</taxon>
        <taxon>metagenomes</taxon>
        <taxon>ecological metagenomes</taxon>
    </lineage>
</organism>
<dbReference type="Pfam" id="PF00216">
    <property type="entry name" value="Bac_DNA_binding"/>
    <property type="match status" value="1"/>
</dbReference>
<sequence>MGQITAEERKIIGRKGRRERNPQTGEELQIPAKKVPNFMPRKGLREAIK</sequence>
<proteinExistence type="predicted"/>
<gene>
    <name evidence="2" type="ORF">S03H2_04283</name>
</gene>
<dbReference type="AlphaFoldDB" id="X1FGB2"/>
<accession>X1FGB2</accession>
<dbReference type="InterPro" id="IPR010992">
    <property type="entry name" value="IHF-like_DNA-bd_dom_sf"/>
</dbReference>
<feature type="compositionally biased region" description="Basic and acidic residues" evidence="1">
    <location>
        <begin position="1"/>
        <end position="11"/>
    </location>
</feature>
<dbReference type="GO" id="GO:0030527">
    <property type="term" value="F:structural constituent of chromatin"/>
    <property type="evidence" value="ECO:0007669"/>
    <property type="project" value="InterPro"/>
</dbReference>
<dbReference type="PRINTS" id="PR01727">
    <property type="entry name" value="DNABINDINGHU"/>
</dbReference>
<dbReference type="Gene3D" id="4.10.520.10">
    <property type="entry name" value="IHF-like DNA-binding proteins"/>
    <property type="match status" value="1"/>
</dbReference>
<reference evidence="2" key="1">
    <citation type="journal article" date="2014" name="Front. Microbiol.">
        <title>High frequency of phylogenetically diverse reductive dehalogenase-homologous genes in deep subseafloor sedimentary metagenomes.</title>
        <authorList>
            <person name="Kawai M."/>
            <person name="Futagami T."/>
            <person name="Toyoda A."/>
            <person name="Takaki Y."/>
            <person name="Nishi S."/>
            <person name="Hori S."/>
            <person name="Arai W."/>
            <person name="Tsubouchi T."/>
            <person name="Morono Y."/>
            <person name="Uchiyama I."/>
            <person name="Ito T."/>
            <person name="Fujiyama A."/>
            <person name="Inagaki F."/>
            <person name="Takami H."/>
        </authorList>
    </citation>
    <scope>NUCLEOTIDE SEQUENCE</scope>
    <source>
        <strain evidence="2">Expedition CK06-06</strain>
    </source>
</reference>
<evidence type="ECO:0000313" key="2">
    <source>
        <dbReference type="EMBL" id="GAH19838.1"/>
    </source>
</evidence>
<comment type="caution">
    <text evidence="2">The sequence shown here is derived from an EMBL/GenBank/DDBJ whole genome shotgun (WGS) entry which is preliminary data.</text>
</comment>
<feature type="region of interest" description="Disordered" evidence="1">
    <location>
        <begin position="1"/>
        <end position="29"/>
    </location>
</feature>
<dbReference type="SUPFAM" id="SSF47729">
    <property type="entry name" value="IHF-like DNA-binding proteins"/>
    <property type="match status" value="1"/>
</dbReference>
<evidence type="ECO:0000256" key="1">
    <source>
        <dbReference type="SAM" id="MobiDB-lite"/>
    </source>
</evidence>
<evidence type="ECO:0008006" key="3">
    <source>
        <dbReference type="Google" id="ProtNLM"/>
    </source>
</evidence>
<dbReference type="InterPro" id="IPR000119">
    <property type="entry name" value="Hist_DNA-bd"/>
</dbReference>
<dbReference type="EMBL" id="BARU01001680">
    <property type="protein sequence ID" value="GAH19838.1"/>
    <property type="molecule type" value="Genomic_DNA"/>
</dbReference>